<dbReference type="GO" id="GO:0005634">
    <property type="term" value="C:nucleus"/>
    <property type="evidence" value="ECO:0007669"/>
    <property type="project" value="InterPro"/>
</dbReference>
<dbReference type="OrthoDB" id="5418203at2759"/>
<evidence type="ECO:0000313" key="4">
    <source>
        <dbReference type="Proteomes" id="UP000310189"/>
    </source>
</evidence>
<feature type="region of interest" description="Disordered" evidence="1">
    <location>
        <begin position="100"/>
        <end position="149"/>
    </location>
</feature>
<dbReference type="GO" id="GO:0005737">
    <property type="term" value="C:cytoplasm"/>
    <property type="evidence" value="ECO:0007669"/>
    <property type="project" value="InterPro"/>
</dbReference>
<accession>A0A4T0FL23</accession>
<protein>
    <recommendedName>
        <fullName evidence="2">Poly(A)-specific ribonuclease RNA-binding domain-containing protein</fullName>
    </recommendedName>
</protein>
<dbReference type="SUPFAM" id="SSF54928">
    <property type="entry name" value="RNA-binding domain, RBD"/>
    <property type="match status" value="1"/>
</dbReference>
<dbReference type="Proteomes" id="UP000310189">
    <property type="component" value="Unassembled WGS sequence"/>
</dbReference>
<dbReference type="GO" id="GO:0003723">
    <property type="term" value="F:RNA binding"/>
    <property type="evidence" value="ECO:0007669"/>
    <property type="project" value="InterPro"/>
</dbReference>
<dbReference type="InterPro" id="IPR014789">
    <property type="entry name" value="PolyA-riboNase_RNA-binding"/>
</dbReference>
<gene>
    <name evidence="3" type="ORF">E3P99_02270</name>
</gene>
<dbReference type="InterPro" id="IPR012677">
    <property type="entry name" value="Nucleotide-bd_a/b_plait_sf"/>
</dbReference>
<reference evidence="3 4" key="1">
    <citation type="submission" date="2019-03" db="EMBL/GenBank/DDBJ databases">
        <title>Sequencing 23 genomes of Wallemia ichthyophaga.</title>
        <authorList>
            <person name="Gostincar C."/>
        </authorList>
    </citation>
    <scope>NUCLEOTIDE SEQUENCE [LARGE SCALE GENOMIC DNA]</scope>
    <source>
        <strain evidence="3 4">EXF-5753</strain>
    </source>
</reference>
<evidence type="ECO:0000259" key="2">
    <source>
        <dbReference type="Pfam" id="PF08675"/>
    </source>
</evidence>
<dbReference type="EMBL" id="SPNW01000031">
    <property type="protein sequence ID" value="TIA88999.1"/>
    <property type="molecule type" value="Genomic_DNA"/>
</dbReference>
<dbReference type="PANTHER" id="PTHR21678:SF0">
    <property type="entry name" value="C3H1-TYPE DOMAIN-CONTAINING PROTEIN"/>
    <property type="match status" value="1"/>
</dbReference>
<dbReference type="Pfam" id="PF08675">
    <property type="entry name" value="RNA_bind"/>
    <property type="match status" value="1"/>
</dbReference>
<evidence type="ECO:0000313" key="3">
    <source>
        <dbReference type="EMBL" id="TIA88999.1"/>
    </source>
</evidence>
<sequence length="239" mass="26419">MSTALSPFNASVTRVLELQGFPPQLKTKDIQGCFSKWEDVRIKWVDDTTALVIFTDPVNAKRAYLQVIAHPPSTLTQDTDFKISPYDKQDSQQIITQVYSRHQPRRQSVSSHSHAHHHSHQSSSGAIGIGLAGGPVAQPPPAANHARRPSESLPQYNLETHSQFGLPPLHKQQSLQTLISSTMPFGVPEPEEFSVQGTVPGRNDFQPPPSTSTAVPIVRPEHEQEPLDPTTEPFVPHKQ</sequence>
<comment type="caution">
    <text evidence="3">The sequence shown here is derived from an EMBL/GenBank/DDBJ whole genome shotgun (WGS) entry which is preliminary data.</text>
</comment>
<dbReference type="AlphaFoldDB" id="A0A4T0FL23"/>
<organism evidence="3 4">
    <name type="scientific">Wallemia hederae</name>
    <dbReference type="NCBI Taxonomy" id="1540922"/>
    <lineage>
        <taxon>Eukaryota</taxon>
        <taxon>Fungi</taxon>
        <taxon>Dikarya</taxon>
        <taxon>Basidiomycota</taxon>
        <taxon>Wallemiomycotina</taxon>
        <taxon>Wallemiomycetes</taxon>
        <taxon>Wallemiales</taxon>
        <taxon>Wallemiaceae</taxon>
        <taxon>Wallemia</taxon>
    </lineage>
</organism>
<feature type="domain" description="Poly(A)-specific ribonuclease RNA-binding" evidence="2">
    <location>
        <begin position="20"/>
        <end position="77"/>
    </location>
</feature>
<feature type="region of interest" description="Disordered" evidence="1">
    <location>
        <begin position="193"/>
        <end position="239"/>
    </location>
</feature>
<name>A0A4T0FL23_9BASI</name>
<proteinExistence type="predicted"/>
<dbReference type="GO" id="GO:0046872">
    <property type="term" value="F:metal ion binding"/>
    <property type="evidence" value="ECO:0007669"/>
    <property type="project" value="InterPro"/>
</dbReference>
<dbReference type="PANTHER" id="PTHR21678">
    <property type="entry name" value="GROWTH INHIBITION AND DIFFERENTIATION RELATED PROTEIN 88"/>
    <property type="match status" value="1"/>
</dbReference>
<dbReference type="GO" id="GO:0004535">
    <property type="term" value="F:poly(A)-specific ribonuclease activity"/>
    <property type="evidence" value="ECO:0007669"/>
    <property type="project" value="InterPro"/>
</dbReference>
<dbReference type="InterPro" id="IPR039884">
    <property type="entry name" value="R3HC1/R3HCL"/>
</dbReference>
<dbReference type="InterPro" id="IPR035979">
    <property type="entry name" value="RBD_domain_sf"/>
</dbReference>
<keyword evidence="4" id="KW-1185">Reference proteome</keyword>
<evidence type="ECO:0000256" key="1">
    <source>
        <dbReference type="SAM" id="MobiDB-lite"/>
    </source>
</evidence>
<dbReference type="Gene3D" id="3.30.70.330">
    <property type="match status" value="1"/>
</dbReference>
<dbReference type="GO" id="GO:0006402">
    <property type="term" value="P:mRNA catabolic process"/>
    <property type="evidence" value="ECO:0007669"/>
    <property type="project" value="InterPro"/>
</dbReference>